<dbReference type="InterPro" id="IPR003343">
    <property type="entry name" value="Big_2"/>
</dbReference>
<dbReference type="EMBL" id="JAKGAS010000004">
    <property type="protein sequence ID" value="MCF2948328.1"/>
    <property type="molecule type" value="Genomic_DNA"/>
</dbReference>
<evidence type="ECO:0000259" key="2">
    <source>
        <dbReference type="SMART" id="SM00635"/>
    </source>
</evidence>
<keyword evidence="4" id="KW-1185">Reference proteome</keyword>
<dbReference type="RefSeq" id="WP_235312040.1">
    <property type="nucleotide sequence ID" value="NZ_JAKGAS010000004.1"/>
</dbReference>
<dbReference type="SUPFAM" id="SSF49373">
    <property type="entry name" value="Invasin/intimin cell-adhesion fragments"/>
    <property type="match status" value="1"/>
</dbReference>
<dbReference type="Pfam" id="PF02368">
    <property type="entry name" value="Big_2"/>
    <property type="match status" value="1"/>
</dbReference>
<protein>
    <submittedName>
        <fullName evidence="3">Ig-like domain-containing protein</fullName>
    </submittedName>
</protein>
<reference evidence="3 4" key="1">
    <citation type="submission" date="2022-01" db="EMBL/GenBank/DDBJ databases">
        <title>Paraglaciecola sp. G1-23.</title>
        <authorList>
            <person name="Jin M.S."/>
            <person name="Han D.M."/>
            <person name="Kim H.M."/>
            <person name="Jeon C.O."/>
        </authorList>
    </citation>
    <scope>NUCLEOTIDE SEQUENCE [LARGE SCALE GENOMIC DNA]</scope>
    <source>
        <strain evidence="3 4">G1-23</strain>
    </source>
</reference>
<evidence type="ECO:0000256" key="1">
    <source>
        <dbReference type="SAM" id="SignalP"/>
    </source>
</evidence>
<feature type="chain" id="PRO_5046978133" evidence="1">
    <location>
        <begin position="22"/>
        <end position="413"/>
    </location>
</feature>
<proteinExistence type="predicted"/>
<accession>A0ABS9D5W5</accession>
<evidence type="ECO:0000313" key="4">
    <source>
        <dbReference type="Proteomes" id="UP001521137"/>
    </source>
</evidence>
<sequence>MKKIISLLWLFSMLIACNSHTNITTMPKQDSIEFVNPPAFLRIYKDAYQHSFTIKYEAKDDRDIALTLINQYGATMANQLKSVKSGTGELTYTFALDYLLDESENYQVRLVTRPAGASWHENIMFKNIDLIAKHDGKPIGVSGITLTPSQFSLKPNTTQFLKLNFTPAFVSNEAVTWQSSNPQIAQVTEHGVVKAIAEGTASISATTEDGNLVASSQVLVKTIAEKAVNFFEEKNGLLIMEAENLPYHDGGWELREDIRATGGFYIVWNDTNHYHHNTEGRFETQFKINTPGTYEVRMYTRQAEGYEGDKGNDVFLGFYGQHDVGPNDKPLPDYYKYVNRSTEVFGFGGMSSELADGLSGVVRLKIDKPGVYSMQLAARSKGFEIDRFIIFNSEKYSHKEVADRSLFESPILD</sequence>
<dbReference type="SMART" id="SM00635">
    <property type="entry name" value="BID_2"/>
    <property type="match status" value="1"/>
</dbReference>
<dbReference type="Gene3D" id="2.60.40.1080">
    <property type="match status" value="1"/>
</dbReference>
<gene>
    <name evidence="3" type="ORF">L0668_09440</name>
</gene>
<dbReference type="Proteomes" id="UP001521137">
    <property type="component" value="Unassembled WGS sequence"/>
</dbReference>
<keyword evidence="1" id="KW-0732">Signal</keyword>
<comment type="caution">
    <text evidence="3">The sequence shown here is derived from an EMBL/GenBank/DDBJ whole genome shotgun (WGS) entry which is preliminary data.</text>
</comment>
<organism evidence="3 4">
    <name type="scientific">Paraglaciecola algarum</name>
    <dbReference type="NCBI Taxonomy" id="3050085"/>
    <lineage>
        <taxon>Bacteria</taxon>
        <taxon>Pseudomonadati</taxon>
        <taxon>Pseudomonadota</taxon>
        <taxon>Gammaproteobacteria</taxon>
        <taxon>Alteromonadales</taxon>
        <taxon>Alteromonadaceae</taxon>
        <taxon>Paraglaciecola</taxon>
    </lineage>
</organism>
<evidence type="ECO:0000313" key="3">
    <source>
        <dbReference type="EMBL" id="MCF2948328.1"/>
    </source>
</evidence>
<dbReference type="InterPro" id="IPR008964">
    <property type="entry name" value="Invasin/intimin_cell_adhesion"/>
</dbReference>
<feature type="domain" description="BIG2" evidence="2">
    <location>
        <begin position="140"/>
        <end position="217"/>
    </location>
</feature>
<feature type="signal peptide" evidence="1">
    <location>
        <begin position="1"/>
        <end position="21"/>
    </location>
</feature>
<name>A0ABS9D5W5_9ALTE</name>
<dbReference type="PROSITE" id="PS51257">
    <property type="entry name" value="PROKAR_LIPOPROTEIN"/>
    <property type="match status" value="1"/>
</dbReference>